<dbReference type="GO" id="GO:0016301">
    <property type="term" value="F:kinase activity"/>
    <property type="evidence" value="ECO:0007669"/>
    <property type="project" value="UniProtKB-KW"/>
</dbReference>
<dbReference type="EMBL" id="CM026423">
    <property type="protein sequence ID" value="KAG0584661.1"/>
    <property type="molecule type" value="Genomic_DNA"/>
</dbReference>
<comment type="similarity">
    <text evidence="1">Belongs to the four-carbon acid sugar kinase family.</text>
</comment>
<dbReference type="InterPro" id="IPR013785">
    <property type="entry name" value="Aldolase_TIM"/>
</dbReference>
<dbReference type="SUPFAM" id="SSF48179">
    <property type="entry name" value="6-phosphogluconate dehydrogenase C-terminal domain-like"/>
    <property type="match status" value="2"/>
</dbReference>
<protein>
    <recommendedName>
        <fullName evidence="13">Ketose-bisphosphate aldolase class-II family protein</fullName>
    </recommendedName>
</protein>
<feature type="domain" description="3-hydroxyisobutyrate dehydrogenase-like NAD-binding" evidence="9">
    <location>
        <begin position="496"/>
        <end position="615"/>
    </location>
</feature>
<dbReference type="InterPro" id="IPR037051">
    <property type="entry name" value="4-carb_acid_sugar_kinase_N_sf"/>
</dbReference>
<dbReference type="InterPro" id="IPR036291">
    <property type="entry name" value="NAD(P)-bd_dom_sf"/>
</dbReference>
<accession>A0A8T0IPC0</accession>
<dbReference type="InterPro" id="IPR042213">
    <property type="entry name" value="NBD_C_sf"/>
</dbReference>
<dbReference type="Gene3D" id="3.40.50.10840">
    <property type="entry name" value="Putative sugar-binding, N-terminal domain"/>
    <property type="match status" value="1"/>
</dbReference>
<feature type="domain" description="Four-carbon acid sugar kinase nucleotide binding" evidence="10">
    <location>
        <begin position="947"/>
        <end position="1113"/>
    </location>
</feature>
<dbReference type="InterPro" id="IPR000771">
    <property type="entry name" value="FBA_II"/>
</dbReference>
<dbReference type="GO" id="GO:0016491">
    <property type="term" value="F:oxidoreductase activity"/>
    <property type="evidence" value="ECO:0007669"/>
    <property type="project" value="InterPro"/>
</dbReference>
<dbReference type="SUPFAM" id="SSF142764">
    <property type="entry name" value="YgbK-like"/>
    <property type="match status" value="1"/>
</dbReference>
<dbReference type="GO" id="GO:0050661">
    <property type="term" value="F:NADP binding"/>
    <property type="evidence" value="ECO:0007669"/>
    <property type="project" value="InterPro"/>
</dbReference>
<keyword evidence="12" id="KW-1185">Reference proteome</keyword>
<keyword evidence="2" id="KW-0808">Transferase</keyword>
<dbReference type="Gene3D" id="3.40.50.720">
    <property type="entry name" value="NAD(P)-binding Rossmann-like Domain"/>
    <property type="match status" value="2"/>
</dbReference>
<dbReference type="InterPro" id="IPR013328">
    <property type="entry name" value="6PGD_dom2"/>
</dbReference>
<name>A0A8T0IPC0_CERPU</name>
<dbReference type="GO" id="GO:0005975">
    <property type="term" value="P:carbohydrate metabolic process"/>
    <property type="evidence" value="ECO:0007669"/>
    <property type="project" value="InterPro"/>
</dbReference>
<dbReference type="Pfam" id="PF14833">
    <property type="entry name" value="NAD_binding_11"/>
    <property type="match status" value="2"/>
</dbReference>
<feature type="domain" description="Four-carbon acid sugar kinase N-terminal" evidence="8">
    <location>
        <begin position="683"/>
        <end position="920"/>
    </location>
</feature>
<dbReference type="Gene3D" id="3.40.980.20">
    <property type="entry name" value="Four-carbon acid sugar kinase, nucleotide binding domain"/>
    <property type="match status" value="1"/>
</dbReference>
<dbReference type="InterPro" id="IPR008927">
    <property type="entry name" value="6-PGluconate_DH-like_C_sf"/>
</dbReference>
<evidence type="ECO:0000259" key="10">
    <source>
        <dbReference type="Pfam" id="PF17042"/>
    </source>
</evidence>
<sequence>MVDKAEAMGGAKVAFLGLGAMGFGMATSLLRAGFTVQGYDISETQLTKFREAGGIASSSPAETTEGVNIVVLAVVNSAQVDEALFGPKGVVSAAAEGTLIIVCSTVAPAYIQDLEKRLAGSGLLLLDAPISGGAVKAAAGTLTIMASGSADALEIAKPVLSGMSEKLYTVDGGIGSGSKMKLVNNLLFGIHLATAAEAIALGARAGLNVRNLFDIISTAAGNSWAFSNRVPHMLDNDYSPKSALDLLAKDFGIILEEAKGLKFPLPLGTAANQQVLLGTACGSGRDDDAAVVKIWEKTMGLSVATPVTTEGSGKGEVPEEPTVENSVVPDRVAFIGLGAMGFGMASWLVHEKFTVCGYDVYPPSLERFEKVGGISSSSPEEAVKGAQVVVLMVTNQDQAQSVLYGPQGAVPALANGAVVVLCSTVSPAYVRQLEGQLTGEGRDLVLVDAPVSGGTGRAANGTLTIMAAGSNTAFHRAGSVLKAMSANLYIIPGGIGAGSTVKMVNQLLAGVHVASSAEGIAFGARLGLNTRVVFDIVSNSSGSSWMFMNRVPHMLDDDYTPYSALDIFIKDLGIVSSEAKRLNLPAPMASTALQQFLSGSAAGFGRQDDAALVKVFEMITGVKVASPKVPLPIQGGATNNTSKFTKFEKLEKENTLQALPKEWPEDAVEEVLKVEKEGRAKVLVVLDDDPTGTQTVNGVTVLTEWSIGTLRKEFESSPDCFFILTNSRALSTDEATALTKEICKNVDEAATAAGNAGYTIVLRGDSTLRGHFPQEADAAASVIGEVDAWIICPFFLQGGRYTINDVHYVADGNTLVPAGDTEFAKDAVFGYKASNLREWVEEKTGGRWATKDVASVSIETLRKGGPSAVCDQLCKLPQGSVCVVNAASNRDIEVFAAGMIQAEAKGKRFLCRTAAAFVSARIGHRPLLVNPHDLGVDSHPSGHNGGLVVVGSYVPKTTTQVEELRAQCGDFLESITVSVSTLAKGSVKERELEITQTARIADHLLSTGRDTLIMTSRELVTGSSDKENLDIGSKVSSALVEIVSLIKTRPRYLLAKGGITSSDLATKAMGARRAEVAGQALPGVPLWKLGPGSRHPNIPYIVFPGNVGGPDALAEVVKKWSRPAKSSTKDILMAAEEGKYAVGAFNVYNLEGVMAVVAAAEAEKSPAILQIHPGSLSHGGKPLVACCVAAAKTAQVPIAVHLDHGSDEHAIMEALELGFDSVMVDGSHLPFEENMAFTNRVVKEARVRGLSVEAEIGRLSGTEDGLTVEEYEARLTSVDQAEKFLKSTQVDALAVCIGNVHGKYPPSGPNLDLKLLEELHGVATANKAVLVLHGASGIATDLVKACVDRGVRKFNVNTEVRSAYMQSLATPKKDLVDVMGSSVAAMQAVAAEKMKIFGSSGKAQ</sequence>
<dbReference type="GO" id="GO:0008270">
    <property type="term" value="F:zinc ion binding"/>
    <property type="evidence" value="ECO:0007669"/>
    <property type="project" value="InterPro"/>
</dbReference>
<comment type="caution">
    <text evidence="11">The sequence shown here is derived from an EMBL/GenBank/DDBJ whole genome shotgun (WGS) entry which is preliminary data.</text>
</comment>
<dbReference type="GO" id="GO:0005524">
    <property type="term" value="F:ATP binding"/>
    <property type="evidence" value="ECO:0007669"/>
    <property type="project" value="UniProtKB-KW"/>
</dbReference>
<dbReference type="GO" id="GO:0051287">
    <property type="term" value="F:NAD binding"/>
    <property type="evidence" value="ECO:0007669"/>
    <property type="project" value="InterPro"/>
</dbReference>
<feature type="domain" description="6-phosphogluconate dehydrogenase NADP-binding" evidence="7">
    <location>
        <begin position="331"/>
        <end position="489"/>
    </location>
</feature>
<keyword evidence="6" id="KW-0119">Carbohydrate metabolism</keyword>
<feature type="domain" description="3-hydroxyisobutyrate dehydrogenase-like NAD-binding" evidence="9">
    <location>
        <begin position="175"/>
        <end position="294"/>
    </location>
</feature>
<dbReference type="Pfam" id="PF03446">
    <property type="entry name" value="NAD_binding_2"/>
    <property type="match status" value="2"/>
</dbReference>
<dbReference type="Proteomes" id="UP000822688">
    <property type="component" value="Chromosome 3"/>
</dbReference>
<evidence type="ECO:0000256" key="5">
    <source>
        <dbReference type="ARBA" id="ARBA00022840"/>
    </source>
</evidence>
<evidence type="ECO:0000256" key="2">
    <source>
        <dbReference type="ARBA" id="ARBA00022679"/>
    </source>
</evidence>
<proteinExistence type="inferred from homology"/>
<dbReference type="CDD" id="cd00947">
    <property type="entry name" value="TBP_aldolase_IIB"/>
    <property type="match status" value="1"/>
</dbReference>
<evidence type="ECO:0000256" key="1">
    <source>
        <dbReference type="ARBA" id="ARBA00005715"/>
    </source>
</evidence>
<evidence type="ECO:0000259" key="8">
    <source>
        <dbReference type="Pfam" id="PF07005"/>
    </source>
</evidence>
<reference evidence="11" key="1">
    <citation type="submission" date="2020-06" db="EMBL/GenBank/DDBJ databases">
        <title>WGS assembly of Ceratodon purpureus strain R40.</title>
        <authorList>
            <person name="Carey S.B."/>
            <person name="Jenkins J."/>
            <person name="Shu S."/>
            <person name="Lovell J.T."/>
            <person name="Sreedasyam A."/>
            <person name="Maumus F."/>
            <person name="Tiley G.P."/>
            <person name="Fernandez-Pozo N."/>
            <person name="Barry K."/>
            <person name="Chen C."/>
            <person name="Wang M."/>
            <person name="Lipzen A."/>
            <person name="Daum C."/>
            <person name="Saski C.A."/>
            <person name="Payton A.C."/>
            <person name="Mcbreen J.C."/>
            <person name="Conrad R.E."/>
            <person name="Kollar L.M."/>
            <person name="Olsson S."/>
            <person name="Huttunen S."/>
            <person name="Landis J.B."/>
            <person name="Wickett N.J."/>
            <person name="Johnson M.G."/>
            <person name="Rensing S.A."/>
            <person name="Grimwood J."/>
            <person name="Schmutz J."/>
            <person name="Mcdaniel S.F."/>
        </authorList>
    </citation>
    <scope>NUCLEOTIDE SEQUENCE</scope>
    <source>
        <strain evidence="11">R40</strain>
    </source>
</reference>
<feature type="domain" description="6-phosphogluconate dehydrogenase NADP-binding" evidence="7">
    <location>
        <begin position="12"/>
        <end position="168"/>
    </location>
</feature>
<keyword evidence="3" id="KW-0547">Nucleotide-binding</keyword>
<gene>
    <name evidence="11" type="ORF">KC19_3G226000</name>
</gene>
<evidence type="ECO:0000313" key="12">
    <source>
        <dbReference type="Proteomes" id="UP000822688"/>
    </source>
</evidence>
<evidence type="ECO:0008006" key="13">
    <source>
        <dbReference type="Google" id="ProtNLM"/>
    </source>
</evidence>
<keyword evidence="4" id="KW-0418">Kinase</keyword>
<keyword evidence="5" id="KW-0067">ATP-binding</keyword>
<dbReference type="Gene3D" id="3.20.20.70">
    <property type="entry name" value="Aldolase class I"/>
    <property type="match status" value="1"/>
</dbReference>
<dbReference type="NCBIfam" id="TIGR00167">
    <property type="entry name" value="cbbA"/>
    <property type="match status" value="1"/>
</dbReference>
<dbReference type="Pfam" id="PF01116">
    <property type="entry name" value="F_bP_aldolase"/>
    <property type="match status" value="1"/>
</dbReference>
<dbReference type="InterPro" id="IPR031475">
    <property type="entry name" value="NBD_C"/>
</dbReference>
<dbReference type="PANTHER" id="PTHR43060:SF17">
    <property type="entry name" value="L-THREONATE DEHYDROGENASE"/>
    <property type="match status" value="1"/>
</dbReference>
<organism evidence="11 12">
    <name type="scientific">Ceratodon purpureus</name>
    <name type="common">Fire moss</name>
    <name type="synonym">Dicranum purpureum</name>
    <dbReference type="NCBI Taxonomy" id="3225"/>
    <lineage>
        <taxon>Eukaryota</taxon>
        <taxon>Viridiplantae</taxon>
        <taxon>Streptophyta</taxon>
        <taxon>Embryophyta</taxon>
        <taxon>Bryophyta</taxon>
        <taxon>Bryophytina</taxon>
        <taxon>Bryopsida</taxon>
        <taxon>Dicranidae</taxon>
        <taxon>Pseudoditrichales</taxon>
        <taxon>Ditrichaceae</taxon>
        <taxon>Ceratodon</taxon>
    </lineage>
</organism>
<dbReference type="InterPro" id="IPR010737">
    <property type="entry name" value="4-carb_acid_sugar_kinase_N"/>
</dbReference>
<dbReference type="SUPFAM" id="SSF51569">
    <property type="entry name" value="Aldolase"/>
    <property type="match status" value="1"/>
</dbReference>
<dbReference type="PROSITE" id="PS00602">
    <property type="entry name" value="ALDOLASE_CLASS_II_1"/>
    <property type="match status" value="1"/>
</dbReference>
<dbReference type="InterPro" id="IPR029154">
    <property type="entry name" value="HIBADH-like_NADP-bd"/>
</dbReference>
<evidence type="ECO:0000259" key="9">
    <source>
        <dbReference type="Pfam" id="PF14833"/>
    </source>
</evidence>
<dbReference type="PROSITE" id="PS00895">
    <property type="entry name" value="3_HYDROXYISOBUT_DH"/>
    <property type="match status" value="1"/>
</dbReference>
<evidence type="ECO:0000256" key="6">
    <source>
        <dbReference type="ARBA" id="ARBA00023277"/>
    </source>
</evidence>
<evidence type="ECO:0000313" key="11">
    <source>
        <dbReference type="EMBL" id="KAG0584661.1"/>
    </source>
</evidence>
<evidence type="ECO:0000256" key="4">
    <source>
        <dbReference type="ARBA" id="ARBA00022777"/>
    </source>
</evidence>
<dbReference type="Pfam" id="PF07005">
    <property type="entry name" value="SBD_N"/>
    <property type="match status" value="1"/>
</dbReference>
<dbReference type="GO" id="GO:0016832">
    <property type="term" value="F:aldehyde-lyase activity"/>
    <property type="evidence" value="ECO:0007669"/>
    <property type="project" value="InterPro"/>
</dbReference>
<dbReference type="InterPro" id="IPR006115">
    <property type="entry name" value="6PGDH_NADP-bd"/>
</dbReference>
<evidence type="ECO:0000259" key="7">
    <source>
        <dbReference type="Pfam" id="PF03446"/>
    </source>
</evidence>
<dbReference type="InterPro" id="IPR002204">
    <property type="entry name" value="3-OH-isobutyrate_DH-rel_CS"/>
</dbReference>
<dbReference type="PANTHER" id="PTHR43060">
    <property type="entry name" value="3-HYDROXYISOBUTYRATE DEHYDROGENASE-LIKE 1, MITOCHONDRIAL-RELATED"/>
    <property type="match status" value="1"/>
</dbReference>
<dbReference type="Gene3D" id="1.10.1040.10">
    <property type="entry name" value="N-(1-d-carboxylethyl)-l-norvaline Dehydrogenase, domain 2"/>
    <property type="match status" value="2"/>
</dbReference>
<dbReference type="SUPFAM" id="SSF51735">
    <property type="entry name" value="NAD(P)-binding Rossmann-fold domains"/>
    <property type="match status" value="2"/>
</dbReference>
<evidence type="ECO:0000256" key="3">
    <source>
        <dbReference type="ARBA" id="ARBA00022741"/>
    </source>
</evidence>
<dbReference type="Pfam" id="PF17042">
    <property type="entry name" value="NBD_C"/>
    <property type="match status" value="1"/>
</dbReference>